<evidence type="ECO:0000313" key="5">
    <source>
        <dbReference type="Proteomes" id="UP001559025"/>
    </source>
</evidence>
<evidence type="ECO:0000313" key="4">
    <source>
        <dbReference type="EMBL" id="MEX4008042.1"/>
    </source>
</evidence>
<accession>A0ABV3WTN5</accession>
<proteinExistence type="inferred from homology"/>
<keyword evidence="5" id="KW-1185">Reference proteome</keyword>
<dbReference type="Pfam" id="PF14031">
    <property type="entry name" value="D-ser_dehydrat"/>
    <property type="match status" value="1"/>
</dbReference>
<dbReference type="InterPro" id="IPR051466">
    <property type="entry name" value="D-amino_acid_metab_enzyme"/>
</dbReference>
<dbReference type="EMBL" id="JAZHFV010000003">
    <property type="protein sequence ID" value="MEX4008042.1"/>
    <property type="molecule type" value="Genomic_DNA"/>
</dbReference>
<keyword evidence="2" id="KW-0456">Lyase</keyword>
<dbReference type="PANTHER" id="PTHR28004:SF2">
    <property type="entry name" value="D-SERINE DEHYDRATASE"/>
    <property type="match status" value="1"/>
</dbReference>
<evidence type="ECO:0000256" key="2">
    <source>
        <dbReference type="ARBA" id="ARBA00023239"/>
    </source>
</evidence>
<name>A0ABV3WTN5_9HYPH</name>
<comment type="caution">
    <text evidence="4">The sequence shown here is derived from an EMBL/GenBank/DDBJ whole genome shotgun (WGS) entry which is preliminary data.</text>
</comment>
<dbReference type="CDD" id="cd06820">
    <property type="entry name" value="PLPDE_III_LS_D-TA_like"/>
    <property type="match status" value="1"/>
</dbReference>
<dbReference type="SMART" id="SM01119">
    <property type="entry name" value="D-ser_dehydrat"/>
    <property type="match status" value="1"/>
</dbReference>
<dbReference type="InterPro" id="IPR026956">
    <property type="entry name" value="D-ser_dehydrat-like_dom"/>
</dbReference>
<dbReference type="Pfam" id="PF01168">
    <property type="entry name" value="Ala_racemase_N"/>
    <property type="match status" value="1"/>
</dbReference>
<reference evidence="4 5" key="1">
    <citation type="submission" date="2024-01" db="EMBL/GenBank/DDBJ databases">
        <title>New evidence supports the origin of RcGTA from prophage.</title>
        <authorList>
            <person name="Xu Y."/>
            <person name="Liu B."/>
            <person name="Chen F."/>
        </authorList>
    </citation>
    <scope>NUCLEOTIDE SEQUENCE [LARGE SCALE GENOMIC DNA]</scope>
    <source>
        <strain evidence="4 5">CBW1107-2</strain>
    </source>
</reference>
<dbReference type="Gene3D" id="3.20.20.10">
    <property type="entry name" value="Alanine racemase"/>
    <property type="match status" value="1"/>
</dbReference>
<protein>
    <submittedName>
        <fullName evidence="4">D-TA family PLP-dependent enzyme</fullName>
    </submittedName>
</protein>
<dbReference type="RefSeq" id="WP_368803286.1">
    <property type="nucleotide sequence ID" value="NZ_JAZHFV010000003.1"/>
</dbReference>
<comment type="similarity">
    <text evidence="1">Belongs to the DSD1 family.</text>
</comment>
<dbReference type="SUPFAM" id="SSF51419">
    <property type="entry name" value="PLP-binding barrel"/>
    <property type="match status" value="1"/>
</dbReference>
<evidence type="ECO:0000259" key="3">
    <source>
        <dbReference type="SMART" id="SM01119"/>
    </source>
</evidence>
<gene>
    <name evidence="4" type="ORF">V1479_12050</name>
</gene>
<evidence type="ECO:0000256" key="1">
    <source>
        <dbReference type="ARBA" id="ARBA00005323"/>
    </source>
</evidence>
<dbReference type="PANTHER" id="PTHR28004">
    <property type="entry name" value="ZGC:162816-RELATED"/>
    <property type="match status" value="1"/>
</dbReference>
<dbReference type="InterPro" id="IPR001608">
    <property type="entry name" value="Ala_racemase_N"/>
</dbReference>
<feature type="domain" description="D-serine dehydratase-like" evidence="3">
    <location>
        <begin position="240"/>
        <end position="332"/>
    </location>
</feature>
<dbReference type="Proteomes" id="UP001559025">
    <property type="component" value="Unassembled WGS sequence"/>
</dbReference>
<organism evidence="4 5">
    <name type="scientific">Neoaquamicrobium sediminum</name>
    <dbReference type="NCBI Taxonomy" id="1849104"/>
    <lineage>
        <taxon>Bacteria</taxon>
        <taxon>Pseudomonadati</taxon>
        <taxon>Pseudomonadota</taxon>
        <taxon>Alphaproteobacteria</taxon>
        <taxon>Hyphomicrobiales</taxon>
        <taxon>Phyllobacteriaceae</taxon>
        <taxon>Neoaquamicrobium</taxon>
    </lineage>
</organism>
<dbReference type="InterPro" id="IPR042208">
    <property type="entry name" value="D-ser_dehydrat-like_sf"/>
</dbReference>
<dbReference type="InterPro" id="IPR029066">
    <property type="entry name" value="PLP-binding_barrel"/>
</dbReference>
<sequence>MDLETPAVVIDRTKVDANLARAQAYADANGLKLRPHIKTHKLPTFARLQCELGAIGITCQKVGEAEVMADGGITDIFIPYNILGEGKLERLAALHQRVNMSVSADSAVTVAGYADHFTDPARPLPVLIECDIGAGRCGVQSADEALALARQIEAAPGLRFEGLMTYPPRGALEAVERWLEDAVTLLEKNGIAVNTVSNGGSPDFYAAATVKSATEHRPGTYIYSDRMQVAFGHGTLEDCALTVLATVVSRPTQNRAVLDTGSKALAADMAPVPGHGHIVEYPDAVITTLNEEHGIVDLSACAIKPEIGEKVRIIPNHVCVVSNLFDVVNLTDGEIVLETVPVAARGKLA</sequence>
<dbReference type="Gene3D" id="2.40.37.20">
    <property type="entry name" value="D-serine dehydratase-like domain"/>
    <property type="match status" value="1"/>
</dbReference>